<dbReference type="PROSITE" id="PS01117">
    <property type="entry name" value="HTH_MARR_1"/>
    <property type="match status" value="1"/>
</dbReference>
<dbReference type="Proteomes" id="UP000465302">
    <property type="component" value="Unassembled WGS sequence"/>
</dbReference>
<dbReference type="InterPro" id="IPR023187">
    <property type="entry name" value="Tscrpt_reg_MarR-type_CS"/>
</dbReference>
<dbReference type="RefSeq" id="WP_097940419.1">
    <property type="nucleotide sequence ID" value="NZ_BLKS01000001.1"/>
</dbReference>
<reference evidence="6 7" key="1">
    <citation type="submission" date="2017-10" db="EMBL/GenBank/DDBJ databases">
        <title>The new phylogeny of genus Mycobacterium.</title>
        <authorList>
            <person name="Tortoli E."/>
            <person name="Trovato A."/>
            <person name="Cirillo D.M."/>
        </authorList>
    </citation>
    <scope>NUCLEOTIDE SEQUENCE [LARGE SCALE GENOMIC DNA]</scope>
    <source>
        <strain evidence="6 7">CCUG37673</strain>
    </source>
</reference>
<evidence type="ECO:0000256" key="3">
    <source>
        <dbReference type="ARBA" id="ARBA00023163"/>
    </source>
</evidence>
<dbReference type="InterPro" id="IPR012318">
    <property type="entry name" value="HTH_CRP"/>
</dbReference>
<dbReference type="OrthoDB" id="4947868at2"/>
<dbReference type="Gene3D" id="1.10.10.10">
    <property type="entry name" value="Winged helix-like DNA-binding domain superfamily/Winged helix DNA-binding domain"/>
    <property type="match status" value="1"/>
</dbReference>
<evidence type="ECO:0000313" key="8">
    <source>
        <dbReference type="Proteomes" id="UP000465302"/>
    </source>
</evidence>
<dbReference type="EMBL" id="BLKS01000001">
    <property type="protein sequence ID" value="GFG53608.1"/>
    <property type="molecule type" value="Genomic_DNA"/>
</dbReference>
<dbReference type="Pfam" id="PF01047">
    <property type="entry name" value="MarR"/>
    <property type="match status" value="1"/>
</dbReference>
<reference evidence="5" key="3">
    <citation type="submission" date="2020-02" db="EMBL/GenBank/DDBJ databases">
        <authorList>
            <person name="Matsumoto Y."/>
            <person name="Motooka D."/>
            <person name="Nakamura S."/>
        </authorList>
    </citation>
    <scope>NUCLEOTIDE SEQUENCE</scope>
    <source>
        <strain evidence="5">JCM 6377</strain>
    </source>
</reference>
<dbReference type="GO" id="GO:0003700">
    <property type="term" value="F:DNA-binding transcription factor activity"/>
    <property type="evidence" value="ECO:0007669"/>
    <property type="project" value="InterPro"/>
</dbReference>
<name>A0A2A7N3W5_MYCAG</name>
<dbReference type="PRINTS" id="PR00598">
    <property type="entry name" value="HTHMARR"/>
</dbReference>
<dbReference type="AlphaFoldDB" id="A0A2A7N3W5"/>
<feature type="domain" description="HTH marR-type" evidence="4">
    <location>
        <begin position="9"/>
        <end position="145"/>
    </location>
</feature>
<keyword evidence="1" id="KW-0805">Transcription regulation</keyword>
<evidence type="ECO:0000313" key="7">
    <source>
        <dbReference type="Proteomes" id="UP000220914"/>
    </source>
</evidence>
<keyword evidence="2" id="KW-0238">DNA-binding</keyword>
<keyword evidence="7" id="KW-1185">Reference proteome</keyword>
<protein>
    <submittedName>
        <fullName evidence="6">MarR family transcriptional regulator</fullName>
    </submittedName>
</protein>
<dbReference type="SMART" id="SM00419">
    <property type="entry name" value="HTH_CRP"/>
    <property type="match status" value="1"/>
</dbReference>
<reference evidence="5 8" key="2">
    <citation type="journal article" date="2019" name="Emerg. Microbes Infect.">
        <title>Comprehensive subspecies identification of 175 nontuberculous mycobacteria species based on 7547 genomic profiles.</title>
        <authorList>
            <person name="Matsumoto Y."/>
            <person name="Kinjo T."/>
            <person name="Motooka D."/>
            <person name="Nabeya D."/>
            <person name="Jung N."/>
            <person name="Uechi K."/>
            <person name="Horii T."/>
            <person name="Iida T."/>
            <person name="Fujita J."/>
            <person name="Nakamura S."/>
        </authorList>
    </citation>
    <scope>NUCLEOTIDE SEQUENCE [LARGE SCALE GENOMIC DNA]</scope>
    <source>
        <strain evidence="5 8">JCM 6377</strain>
    </source>
</reference>
<dbReference type="CDD" id="cd00090">
    <property type="entry name" value="HTH_ARSR"/>
    <property type="match status" value="1"/>
</dbReference>
<gene>
    <name evidence="6" type="ORF">CQY20_12575</name>
    <name evidence="5" type="ORF">MAGR_50490</name>
</gene>
<dbReference type="InterPro" id="IPR000835">
    <property type="entry name" value="HTH_MarR-typ"/>
</dbReference>
<dbReference type="PANTHER" id="PTHR39515:SF2">
    <property type="entry name" value="HTH-TYPE TRANSCRIPTIONAL REGULATOR RV0880"/>
    <property type="match status" value="1"/>
</dbReference>
<dbReference type="PANTHER" id="PTHR39515">
    <property type="entry name" value="CONSERVED PROTEIN"/>
    <property type="match status" value="1"/>
</dbReference>
<accession>A0A2A7N3W5</accession>
<evidence type="ECO:0000256" key="2">
    <source>
        <dbReference type="ARBA" id="ARBA00023125"/>
    </source>
</evidence>
<evidence type="ECO:0000313" key="5">
    <source>
        <dbReference type="EMBL" id="GFG53608.1"/>
    </source>
</evidence>
<evidence type="ECO:0000256" key="1">
    <source>
        <dbReference type="ARBA" id="ARBA00023015"/>
    </source>
</evidence>
<dbReference type="InterPro" id="IPR036390">
    <property type="entry name" value="WH_DNA-bd_sf"/>
</dbReference>
<evidence type="ECO:0000259" key="4">
    <source>
        <dbReference type="PROSITE" id="PS50995"/>
    </source>
</evidence>
<dbReference type="GO" id="GO:0003677">
    <property type="term" value="F:DNA binding"/>
    <property type="evidence" value="ECO:0007669"/>
    <property type="project" value="UniProtKB-KW"/>
</dbReference>
<dbReference type="InterPro" id="IPR036388">
    <property type="entry name" value="WH-like_DNA-bd_sf"/>
</dbReference>
<dbReference type="EMBL" id="PDCP01000019">
    <property type="protein sequence ID" value="PEG38540.1"/>
    <property type="molecule type" value="Genomic_DNA"/>
</dbReference>
<dbReference type="InterPro" id="IPR011991">
    <property type="entry name" value="ArsR-like_HTH"/>
</dbReference>
<dbReference type="InterPro" id="IPR052526">
    <property type="entry name" value="HTH-type_Bedaq_tolerance"/>
</dbReference>
<keyword evidence="3" id="KW-0804">Transcription</keyword>
<dbReference type="SMART" id="SM00347">
    <property type="entry name" value="HTH_MARR"/>
    <property type="match status" value="1"/>
</dbReference>
<sequence>MNSADVRARAREVRDIADSVRAVVWSLRRFGERQIGLEPLPHSEFEVIRTVSDHPSITVSDVARMLGLQPSNVSTTVRRLVDRGLIERSPDARDGRSVRLRLTPKATRHKKMIESVWVDGVREQLHAMTPDEVDLLVKAAPLFRRLASMT</sequence>
<dbReference type="SUPFAM" id="SSF46785">
    <property type="entry name" value="Winged helix' DNA-binding domain"/>
    <property type="match status" value="1"/>
</dbReference>
<evidence type="ECO:0000313" key="6">
    <source>
        <dbReference type="EMBL" id="PEG38540.1"/>
    </source>
</evidence>
<organism evidence="6 7">
    <name type="scientific">Mycolicibacterium agri</name>
    <name type="common">Mycobacterium agri</name>
    <dbReference type="NCBI Taxonomy" id="36811"/>
    <lineage>
        <taxon>Bacteria</taxon>
        <taxon>Bacillati</taxon>
        <taxon>Actinomycetota</taxon>
        <taxon>Actinomycetes</taxon>
        <taxon>Mycobacteriales</taxon>
        <taxon>Mycobacteriaceae</taxon>
        <taxon>Mycolicibacterium</taxon>
    </lineage>
</organism>
<dbReference type="PROSITE" id="PS50995">
    <property type="entry name" value="HTH_MARR_2"/>
    <property type="match status" value="1"/>
</dbReference>
<dbReference type="Proteomes" id="UP000220914">
    <property type="component" value="Unassembled WGS sequence"/>
</dbReference>
<comment type="caution">
    <text evidence="6">The sequence shown here is derived from an EMBL/GenBank/DDBJ whole genome shotgun (WGS) entry which is preliminary data.</text>
</comment>
<proteinExistence type="predicted"/>